<reference evidence="6 7" key="1">
    <citation type="submission" date="2023-04" db="EMBL/GenBank/DDBJ databases">
        <title>Genome of Basidiobolus ranarum AG-B5.</title>
        <authorList>
            <person name="Stajich J.E."/>
            <person name="Carter-House D."/>
            <person name="Gryganskyi A."/>
        </authorList>
    </citation>
    <scope>NUCLEOTIDE SEQUENCE [LARGE SCALE GENOMIC DNA]</scope>
    <source>
        <strain evidence="6 7">AG-B5</strain>
    </source>
</reference>
<dbReference type="InterPro" id="IPR016461">
    <property type="entry name" value="COMT-like"/>
</dbReference>
<dbReference type="InterPro" id="IPR029063">
    <property type="entry name" value="SAM-dependent_MTases_sf"/>
</dbReference>
<dbReference type="PANTHER" id="PTHR43712">
    <property type="entry name" value="PUTATIVE (AFU_ORTHOLOGUE AFUA_4G14580)-RELATED"/>
    <property type="match status" value="1"/>
</dbReference>
<accession>A0ABR2WND3</accession>
<dbReference type="SUPFAM" id="SSF46785">
    <property type="entry name" value="Winged helix' DNA-binding domain"/>
    <property type="match status" value="1"/>
</dbReference>
<dbReference type="Pfam" id="PF08100">
    <property type="entry name" value="Dimerisation"/>
    <property type="match status" value="1"/>
</dbReference>
<evidence type="ECO:0000256" key="3">
    <source>
        <dbReference type="ARBA" id="ARBA00022691"/>
    </source>
</evidence>
<dbReference type="Proteomes" id="UP001479436">
    <property type="component" value="Unassembled WGS sequence"/>
</dbReference>
<name>A0ABR2WND3_9FUNG</name>
<sequence>MSPTSNSEERTFATLTQKFDALTTQATRLAEDIEGLGVCDDLDGNSPDQSLLPLEAWKAAQRLSSALDRLQTRIVPPATYLSQLTGAFVESKAIYALCKYGVADALQDGPLHLNELAQKVNARPEILDTLLRTIIRAGLFKETEVGSKIYANNRISDFLRANHPRSQLPWVGYWSGTNYNVFTKFDLALDPNQQRTAFREYYNTDDCIYEFLEKPENLHMVKELAEGLASLSQLTNTGLVEDYDWTRHNGKTVTDVGGGVGQFIRFLLHNRPELRGQLFDRETVINQAKQIWDANYPELLERITFHCGDFQKSVCPGADVYFVRWVVADWADSEVIQLLKNIRAVIPPNGTLLISEIILPQNAELSDRLAAQVTLFLRVFNGDKERSQEELSNLLECSGFKVRKVWQIRAIMSIVEAVPV</sequence>
<dbReference type="SUPFAM" id="SSF53335">
    <property type="entry name" value="S-adenosyl-L-methionine-dependent methyltransferases"/>
    <property type="match status" value="1"/>
</dbReference>
<dbReference type="InterPro" id="IPR036388">
    <property type="entry name" value="WH-like_DNA-bd_sf"/>
</dbReference>
<evidence type="ECO:0000256" key="1">
    <source>
        <dbReference type="ARBA" id="ARBA00022603"/>
    </source>
</evidence>
<dbReference type="PANTHER" id="PTHR43712:SF2">
    <property type="entry name" value="O-METHYLTRANSFERASE CICE"/>
    <property type="match status" value="1"/>
</dbReference>
<evidence type="ECO:0000259" key="4">
    <source>
        <dbReference type="Pfam" id="PF00891"/>
    </source>
</evidence>
<evidence type="ECO:0000256" key="2">
    <source>
        <dbReference type="ARBA" id="ARBA00022679"/>
    </source>
</evidence>
<feature type="domain" description="O-methyltransferase C-terminal" evidence="4">
    <location>
        <begin position="219"/>
        <end position="401"/>
    </location>
</feature>
<keyword evidence="1" id="KW-0489">Methyltransferase</keyword>
<evidence type="ECO:0008006" key="8">
    <source>
        <dbReference type="Google" id="ProtNLM"/>
    </source>
</evidence>
<proteinExistence type="predicted"/>
<organism evidence="6 7">
    <name type="scientific">Basidiobolus ranarum</name>
    <dbReference type="NCBI Taxonomy" id="34480"/>
    <lineage>
        <taxon>Eukaryota</taxon>
        <taxon>Fungi</taxon>
        <taxon>Fungi incertae sedis</taxon>
        <taxon>Zoopagomycota</taxon>
        <taxon>Entomophthoromycotina</taxon>
        <taxon>Basidiobolomycetes</taxon>
        <taxon>Basidiobolales</taxon>
        <taxon>Basidiobolaceae</taxon>
        <taxon>Basidiobolus</taxon>
    </lineage>
</organism>
<keyword evidence="3" id="KW-0949">S-adenosyl-L-methionine</keyword>
<dbReference type="CDD" id="cd02440">
    <property type="entry name" value="AdoMet_MTases"/>
    <property type="match status" value="1"/>
</dbReference>
<dbReference type="PROSITE" id="PS51683">
    <property type="entry name" value="SAM_OMT_II"/>
    <property type="match status" value="1"/>
</dbReference>
<evidence type="ECO:0000313" key="7">
    <source>
        <dbReference type="Proteomes" id="UP001479436"/>
    </source>
</evidence>
<evidence type="ECO:0000313" key="6">
    <source>
        <dbReference type="EMBL" id="KAK9763019.1"/>
    </source>
</evidence>
<dbReference type="Gene3D" id="1.10.10.10">
    <property type="entry name" value="Winged helix-like DNA-binding domain superfamily/Winged helix DNA-binding domain"/>
    <property type="match status" value="1"/>
</dbReference>
<dbReference type="EMBL" id="JASJQH010000755">
    <property type="protein sequence ID" value="KAK9763019.1"/>
    <property type="molecule type" value="Genomic_DNA"/>
</dbReference>
<evidence type="ECO:0000259" key="5">
    <source>
        <dbReference type="Pfam" id="PF08100"/>
    </source>
</evidence>
<keyword evidence="2" id="KW-0808">Transferase</keyword>
<dbReference type="InterPro" id="IPR001077">
    <property type="entry name" value="COMT_C"/>
</dbReference>
<dbReference type="Pfam" id="PF00891">
    <property type="entry name" value="Methyltransf_2"/>
    <property type="match status" value="1"/>
</dbReference>
<protein>
    <recommendedName>
        <fullName evidence="8">O-methyltransferase</fullName>
    </recommendedName>
</protein>
<keyword evidence="7" id="KW-1185">Reference proteome</keyword>
<feature type="domain" description="O-methyltransferase dimerisation" evidence="5">
    <location>
        <begin position="83"/>
        <end position="159"/>
    </location>
</feature>
<dbReference type="InterPro" id="IPR012967">
    <property type="entry name" value="COMT_dimerisation"/>
</dbReference>
<gene>
    <name evidence="6" type="ORF">K7432_010692</name>
</gene>
<comment type="caution">
    <text evidence="6">The sequence shown here is derived from an EMBL/GenBank/DDBJ whole genome shotgun (WGS) entry which is preliminary data.</text>
</comment>
<dbReference type="Gene3D" id="3.40.50.150">
    <property type="entry name" value="Vaccinia Virus protein VP39"/>
    <property type="match status" value="1"/>
</dbReference>
<dbReference type="InterPro" id="IPR036390">
    <property type="entry name" value="WH_DNA-bd_sf"/>
</dbReference>